<sequence length="724" mass="79714">MDTPPQAVPALDSSPPGHDGVPRHVAPLLDDGVFSPERMKAEREQAYFNDLYLLAPVAYFVLGLDGVILQVNLVAAELFGLARGRPGHVLFRSFVHEAFRRDYEQFVERVLNSSEPERIQLQVQLPPPRPGVREAGLPVSLLGSADPNGQALRLVLEQAEGKLAALERSEERFRRIVHSAEEGIWEIDAQALTSFVNPKMAHMLDCQIEDMLGQPLAAFMDEEGRAILERNIARRQDGIVERHEFKFLRRDGSTLWATLATNPIFDSSGTYLGALALVSDITAQRAASERIWRQANFDQLTGLPNRHMFLDRLQHEAAHAKREGACLALLFIDLDHFKQVNDSLGHEKGDMLLRQAARRISERVRATDTVARLGGDEFTVILAGVGQLGGIERVLQELTAALALPFVLEGDTAQVSASVGVALYPADAESPDALLRHADQAMYAAKSAGRNGYSYFTPALQQAAELRRSTVREMRLALAQDQFEVHYQPIIRLCDGSIERAEALLRWRHPLRGLLAPADFIGFAEANGLIIDIGEWVFRQVVRQARQWQDEHGTAFQISINKSAVEFRCDAALYQDWGGHLARHGLAPGAIVIETTEAVLLDEARQVVDRLRQFRAMGLALALDDFGSGQVSLACIQKADIDFLKIDRSLVGELGSDGAGQGLCEAIIALAQRLGLKVVAEGVETASQRDLLRAAGCDYAQGYFFSRALPVGQMDRLLASQPAA</sequence>
<evidence type="ECO:0000259" key="3">
    <source>
        <dbReference type="PROSITE" id="PS50112"/>
    </source>
</evidence>
<dbReference type="PANTHER" id="PTHR44757">
    <property type="entry name" value="DIGUANYLATE CYCLASE DGCP"/>
    <property type="match status" value="1"/>
</dbReference>
<dbReference type="Gene3D" id="3.30.70.270">
    <property type="match status" value="1"/>
</dbReference>
<dbReference type="InterPro" id="IPR000014">
    <property type="entry name" value="PAS"/>
</dbReference>
<evidence type="ECO:0000259" key="5">
    <source>
        <dbReference type="PROSITE" id="PS50883"/>
    </source>
</evidence>
<dbReference type="InterPro" id="IPR043128">
    <property type="entry name" value="Rev_trsase/Diguanyl_cyclase"/>
</dbReference>
<evidence type="ECO:0000313" key="8">
    <source>
        <dbReference type="Proteomes" id="UP001373909"/>
    </source>
</evidence>
<dbReference type="Proteomes" id="UP001373909">
    <property type="component" value="Chromosome"/>
</dbReference>
<evidence type="ECO:0000313" key="7">
    <source>
        <dbReference type="EMBL" id="WWO48912.1"/>
    </source>
</evidence>
<feature type="region of interest" description="Disordered" evidence="2">
    <location>
        <begin position="1"/>
        <end position="20"/>
    </location>
</feature>
<keyword evidence="1" id="KW-0175">Coiled coil</keyword>
<reference evidence="7 8" key="1">
    <citation type="submission" date="2024-01" db="EMBL/GenBank/DDBJ databases">
        <title>Draft genome sequences of nine bacterial species from freshwater ponds near Washington, DC.</title>
        <authorList>
            <person name="Pavloudi C."/>
            <person name="Oliver L."/>
            <person name="Slattery K."/>
            <person name="Lissner G."/>
            <person name="Saw J.H."/>
        </authorList>
    </citation>
    <scope>NUCLEOTIDE SEQUENCE [LARGE SCALE GENOMIC DNA]</scope>
    <source>
        <strain evidence="8">TB1-E2</strain>
    </source>
</reference>
<dbReference type="PANTHER" id="PTHR44757:SF2">
    <property type="entry name" value="BIOFILM ARCHITECTURE MAINTENANCE PROTEIN MBAA"/>
    <property type="match status" value="1"/>
</dbReference>
<dbReference type="InterPro" id="IPR013767">
    <property type="entry name" value="PAS_fold"/>
</dbReference>
<dbReference type="InterPro" id="IPR029787">
    <property type="entry name" value="Nucleotide_cyclase"/>
</dbReference>
<dbReference type="Pfam" id="PF00990">
    <property type="entry name" value="GGDEF"/>
    <property type="match status" value="1"/>
</dbReference>
<dbReference type="RefSeq" id="WP_338682000.1">
    <property type="nucleotide sequence ID" value="NZ_CP142523.1"/>
</dbReference>
<dbReference type="Pfam" id="PF13188">
    <property type="entry name" value="PAS_8"/>
    <property type="match status" value="1"/>
</dbReference>
<dbReference type="PROSITE" id="PS50113">
    <property type="entry name" value="PAC"/>
    <property type="match status" value="1"/>
</dbReference>
<dbReference type="SUPFAM" id="SSF55785">
    <property type="entry name" value="PYP-like sensor domain (PAS domain)"/>
    <property type="match status" value="2"/>
</dbReference>
<feature type="domain" description="PAS" evidence="3">
    <location>
        <begin position="169"/>
        <end position="232"/>
    </location>
</feature>
<evidence type="ECO:0000256" key="1">
    <source>
        <dbReference type="SAM" id="Coils"/>
    </source>
</evidence>
<dbReference type="InterPro" id="IPR035965">
    <property type="entry name" value="PAS-like_dom_sf"/>
</dbReference>
<dbReference type="InterPro" id="IPR001610">
    <property type="entry name" value="PAC"/>
</dbReference>
<dbReference type="InterPro" id="IPR035919">
    <property type="entry name" value="EAL_sf"/>
</dbReference>
<dbReference type="SUPFAM" id="SSF141868">
    <property type="entry name" value="EAL domain-like"/>
    <property type="match status" value="1"/>
</dbReference>
<dbReference type="InterPro" id="IPR000160">
    <property type="entry name" value="GGDEF_dom"/>
</dbReference>
<feature type="domain" description="GGDEF" evidence="6">
    <location>
        <begin position="325"/>
        <end position="458"/>
    </location>
</feature>
<dbReference type="NCBIfam" id="TIGR00229">
    <property type="entry name" value="sensory_box"/>
    <property type="match status" value="1"/>
</dbReference>
<evidence type="ECO:0000256" key="2">
    <source>
        <dbReference type="SAM" id="MobiDB-lite"/>
    </source>
</evidence>
<dbReference type="SMART" id="SM00267">
    <property type="entry name" value="GGDEF"/>
    <property type="match status" value="1"/>
</dbReference>
<dbReference type="CDD" id="cd00130">
    <property type="entry name" value="PAS"/>
    <property type="match status" value="2"/>
</dbReference>
<dbReference type="SMART" id="SM00086">
    <property type="entry name" value="PAC"/>
    <property type="match status" value="1"/>
</dbReference>
<protein>
    <submittedName>
        <fullName evidence="7">EAL domain-containing protein</fullName>
    </submittedName>
</protein>
<dbReference type="SMART" id="SM00052">
    <property type="entry name" value="EAL"/>
    <property type="match status" value="1"/>
</dbReference>
<dbReference type="SMART" id="SM00091">
    <property type="entry name" value="PAS"/>
    <property type="match status" value="2"/>
</dbReference>
<dbReference type="CDD" id="cd01949">
    <property type="entry name" value="GGDEF"/>
    <property type="match status" value="1"/>
</dbReference>
<dbReference type="SUPFAM" id="SSF55073">
    <property type="entry name" value="Nucleotide cyclase"/>
    <property type="match status" value="1"/>
</dbReference>
<dbReference type="InterPro" id="IPR052155">
    <property type="entry name" value="Biofilm_reg_signaling"/>
</dbReference>
<dbReference type="EMBL" id="CP142523">
    <property type="protein sequence ID" value="WWO48912.1"/>
    <property type="molecule type" value="Genomic_DNA"/>
</dbReference>
<dbReference type="CDD" id="cd01948">
    <property type="entry name" value="EAL"/>
    <property type="match status" value="1"/>
</dbReference>
<feature type="domain" description="PAC" evidence="4">
    <location>
        <begin position="241"/>
        <end position="293"/>
    </location>
</feature>
<dbReference type="Gene3D" id="3.30.450.20">
    <property type="entry name" value="PAS domain"/>
    <property type="match status" value="2"/>
</dbReference>
<dbReference type="Pfam" id="PF00989">
    <property type="entry name" value="PAS"/>
    <property type="match status" value="1"/>
</dbReference>
<name>A0ABZ2GY58_9BURK</name>
<dbReference type="PROSITE" id="PS50883">
    <property type="entry name" value="EAL"/>
    <property type="match status" value="1"/>
</dbReference>
<feature type="coiled-coil region" evidence="1">
    <location>
        <begin position="149"/>
        <end position="176"/>
    </location>
</feature>
<feature type="domain" description="EAL" evidence="5">
    <location>
        <begin position="467"/>
        <end position="722"/>
    </location>
</feature>
<organism evidence="7 8">
    <name type="scientific">Janthinobacterium aestuarii</name>
    <dbReference type="NCBI Taxonomy" id="2985511"/>
    <lineage>
        <taxon>Bacteria</taxon>
        <taxon>Pseudomonadati</taxon>
        <taxon>Pseudomonadota</taxon>
        <taxon>Betaproteobacteria</taxon>
        <taxon>Burkholderiales</taxon>
        <taxon>Oxalobacteraceae</taxon>
        <taxon>Janthinobacterium</taxon>
    </lineage>
</organism>
<proteinExistence type="predicted"/>
<dbReference type="NCBIfam" id="TIGR00254">
    <property type="entry name" value="GGDEF"/>
    <property type="match status" value="1"/>
</dbReference>
<dbReference type="Pfam" id="PF00563">
    <property type="entry name" value="EAL"/>
    <property type="match status" value="1"/>
</dbReference>
<dbReference type="InterPro" id="IPR001633">
    <property type="entry name" value="EAL_dom"/>
</dbReference>
<dbReference type="Gene3D" id="3.20.20.450">
    <property type="entry name" value="EAL domain"/>
    <property type="match status" value="1"/>
</dbReference>
<keyword evidence="8" id="KW-1185">Reference proteome</keyword>
<accession>A0ABZ2GY58</accession>
<dbReference type="PROSITE" id="PS50887">
    <property type="entry name" value="GGDEF"/>
    <property type="match status" value="1"/>
</dbReference>
<gene>
    <name evidence="7" type="ORF">OPV09_12750</name>
</gene>
<dbReference type="InterPro" id="IPR000700">
    <property type="entry name" value="PAS-assoc_C"/>
</dbReference>
<evidence type="ECO:0000259" key="4">
    <source>
        <dbReference type="PROSITE" id="PS50113"/>
    </source>
</evidence>
<evidence type="ECO:0000259" key="6">
    <source>
        <dbReference type="PROSITE" id="PS50887"/>
    </source>
</evidence>
<dbReference type="PROSITE" id="PS50112">
    <property type="entry name" value="PAS"/>
    <property type="match status" value="1"/>
</dbReference>